<reference evidence="14" key="1">
    <citation type="submission" date="2017-04" db="EMBL/GenBank/DDBJ databases">
        <title>Function of individual gut microbiota members based on whole genome sequencing of pure cultures obtained from chicken caecum.</title>
        <authorList>
            <person name="Medvecky M."/>
            <person name="Cejkova D."/>
            <person name="Polansky O."/>
            <person name="Karasova D."/>
            <person name="Kubasova T."/>
            <person name="Cizek A."/>
            <person name="Rychlik I."/>
        </authorList>
    </citation>
    <scope>NUCLEOTIDE SEQUENCE [LARGE SCALE GENOMIC DNA]</scope>
    <source>
        <strain evidence="14">An43</strain>
    </source>
</reference>
<comment type="subcellular location">
    <subcellularLocation>
        <location evidence="1 8">Cell outer membrane</location>
        <topology evidence="1 8">Multi-pass membrane protein</topology>
    </subcellularLocation>
</comment>
<dbReference type="Pfam" id="PF13715">
    <property type="entry name" value="CarbopepD_reg_2"/>
    <property type="match status" value="1"/>
</dbReference>
<name>A0A1Y3Z2L4_9BACE</name>
<feature type="domain" description="TonB-dependent receptor-like beta-barrel" evidence="11">
    <location>
        <begin position="442"/>
        <end position="938"/>
    </location>
</feature>
<dbReference type="AlphaFoldDB" id="A0A1Y3Z2L4"/>
<evidence type="ECO:0000256" key="6">
    <source>
        <dbReference type="ARBA" id="ARBA00023136"/>
    </source>
</evidence>
<dbReference type="PROSITE" id="PS52016">
    <property type="entry name" value="TONB_DEPENDENT_REC_3"/>
    <property type="match status" value="1"/>
</dbReference>
<feature type="domain" description="TonB-dependent receptor plug" evidence="12">
    <location>
        <begin position="124"/>
        <end position="230"/>
    </location>
</feature>
<dbReference type="RefSeq" id="WP_087425784.1">
    <property type="nucleotide sequence ID" value="NZ_NFII01000004.1"/>
</dbReference>
<feature type="signal peptide" evidence="10">
    <location>
        <begin position="1"/>
        <end position="27"/>
    </location>
</feature>
<comment type="similarity">
    <text evidence="8 9">Belongs to the TonB-dependent receptor family.</text>
</comment>
<evidence type="ECO:0000259" key="11">
    <source>
        <dbReference type="Pfam" id="PF00593"/>
    </source>
</evidence>
<evidence type="ECO:0000313" key="14">
    <source>
        <dbReference type="Proteomes" id="UP000195386"/>
    </source>
</evidence>
<evidence type="ECO:0000256" key="2">
    <source>
        <dbReference type="ARBA" id="ARBA00022448"/>
    </source>
</evidence>
<dbReference type="InterPro" id="IPR039426">
    <property type="entry name" value="TonB-dep_rcpt-like"/>
</dbReference>
<dbReference type="SUPFAM" id="SSF56935">
    <property type="entry name" value="Porins"/>
    <property type="match status" value="1"/>
</dbReference>
<evidence type="ECO:0000256" key="10">
    <source>
        <dbReference type="SAM" id="SignalP"/>
    </source>
</evidence>
<evidence type="ECO:0000256" key="8">
    <source>
        <dbReference type="PROSITE-ProRule" id="PRU01360"/>
    </source>
</evidence>
<evidence type="ECO:0000259" key="12">
    <source>
        <dbReference type="Pfam" id="PF07715"/>
    </source>
</evidence>
<dbReference type="Proteomes" id="UP000195386">
    <property type="component" value="Unassembled WGS sequence"/>
</dbReference>
<keyword evidence="4 8" id="KW-0812">Transmembrane</keyword>
<dbReference type="EMBL" id="NFII01000004">
    <property type="protein sequence ID" value="OUO01870.1"/>
    <property type="molecule type" value="Genomic_DNA"/>
</dbReference>
<evidence type="ECO:0000256" key="4">
    <source>
        <dbReference type="ARBA" id="ARBA00022692"/>
    </source>
</evidence>
<evidence type="ECO:0000256" key="3">
    <source>
        <dbReference type="ARBA" id="ARBA00022452"/>
    </source>
</evidence>
<evidence type="ECO:0000256" key="5">
    <source>
        <dbReference type="ARBA" id="ARBA00023077"/>
    </source>
</evidence>
<dbReference type="NCBIfam" id="TIGR04056">
    <property type="entry name" value="OMP_RagA_SusC"/>
    <property type="match status" value="1"/>
</dbReference>
<dbReference type="Gene3D" id="2.170.130.10">
    <property type="entry name" value="TonB-dependent receptor, plug domain"/>
    <property type="match status" value="1"/>
</dbReference>
<dbReference type="InterPro" id="IPR008969">
    <property type="entry name" value="CarboxyPept-like_regulatory"/>
</dbReference>
<dbReference type="Pfam" id="PF00593">
    <property type="entry name" value="TonB_dep_Rec_b-barrel"/>
    <property type="match status" value="1"/>
</dbReference>
<keyword evidence="3 8" id="KW-1134">Transmembrane beta strand</keyword>
<keyword evidence="10" id="KW-0732">Signal</keyword>
<dbReference type="SUPFAM" id="SSF49464">
    <property type="entry name" value="Carboxypeptidase regulatory domain-like"/>
    <property type="match status" value="1"/>
</dbReference>
<proteinExistence type="inferred from homology"/>
<accession>A0A1Y3Z2L4</accession>
<keyword evidence="7 8" id="KW-0998">Cell outer membrane</keyword>
<keyword evidence="5 9" id="KW-0798">TonB box</keyword>
<keyword evidence="6 8" id="KW-0472">Membrane</keyword>
<sequence>MRKIHLKSCQKVILMAVVMLCSLSSLYAQVGQTVTGVVKDTEGEPLIGVSVLEIGTSNGAITNLDGQYTLTLTKNKSVLAFSYIGYTKQEISVSGRKSIIVVMKEDAVGLQEVIVTGYGKTVTKDKLTAAISKVSSEVLERGVRANPLTALAGTVTGVRVTQTSGQPGTGPSIQVRAGASLDGKGSPLYIIDGVQKDDMNDINSNDIASIEILKDAAATALYGARANNGVVLVTTKSGHVGKTTITLNVNVGKGFARDNYNFLNARDYLYWERMAANRSGDDLNLVNGWGTGNDITADGNQTASGIYSTTILTDKNKYLLDYGWQSMKDPVTDNYLLFKETNMRDLNMQDAWTQDYNISFSGGNEKGKYYSSIGYYDETGFPLESGYERLSFNLNGEYKIKNWLKASGFVNFSRSETNPNYMSDANFWSVVPAVPPTFKGANMDGTVIKLINNTQNANWNEMKNYYYRRNTAYKTTLGTSFQIDLMKGLSLKMSGMWYLHMVEKESFNKELPNGPGKVDSNRKASADYARRLDQTYNAILNYNASFGNHNISAVGGFEMIDKYNFGLKASGQGATSDDFIGLQFTEPLDANGKSTRNMSTTHTQERIMSGFINASYDYKSKYLFSFSGRYDGYSKLVDNRWGFFPGVSAAWNVYREEFMEKYLDIFSNMKLRMGYGQNGNVNGIGLYELQGSYANAGNYNGVYGLLINDIAYPGLRWEKTTSFDAAIELGLFNKVDLSAGYFNKKTTDLIADVPLSASSGVGSMKTNNGAVRSQGMELEVNYRILDRKDFKWNVGANITFVKSKVLKLPDNGNENNRQGGTEVYKGKGSNETVWRGGTQEGQSYGDIYGFKMTHVVRDEADLANYAYYVDKVPSQPVYGPAAYAQLTVEQQRNAQQLAPGDAVWYDVNGDGIIDTHDQVKLGNSIPKWMGGFNTSASWKGLTLFARFDYALGYKKWNSGYQYFMGITSGSFNVPELAKETWTEDNPTAGLPVLMTNDTNFKKNYTRSTSLFWENAAYLCAREISLSYDLPSQWTKKAMMEKVTVTLTGQNLFYVTSNNLYTPEYDSANNTKDDGKGGYALPKTVLMGIKVVF</sequence>
<dbReference type="InterPro" id="IPR036942">
    <property type="entry name" value="Beta-barrel_TonB_sf"/>
</dbReference>
<dbReference type="NCBIfam" id="TIGR04057">
    <property type="entry name" value="SusC_RagA_signa"/>
    <property type="match status" value="1"/>
</dbReference>
<comment type="caution">
    <text evidence="13">The sequence shown here is derived from an EMBL/GenBank/DDBJ whole genome shotgun (WGS) entry which is preliminary data.</text>
</comment>
<dbReference type="InterPro" id="IPR037066">
    <property type="entry name" value="Plug_dom_sf"/>
</dbReference>
<dbReference type="Gene3D" id="2.40.170.20">
    <property type="entry name" value="TonB-dependent receptor, beta-barrel domain"/>
    <property type="match status" value="1"/>
</dbReference>
<dbReference type="Pfam" id="PF07715">
    <property type="entry name" value="Plug"/>
    <property type="match status" value="1"/>
</dbReference>
<keyword evidence="2 8" id="KW-0813">Transport</keyword>
<evidence type="ECO:0000313" key="13">
    <source>
        <dbReference type="EMBL" id="OUO01870.1"/>
    </source>
</evidence>
<gene>
    <name evidence="13" type="ORF">B5F97_06535</name>
</gene>
<dbReference type="Gene3D" id="2.60.40.1120">
    <property type="entry name" value="Carboxypeptidase-like, regulatory domain"/>
    <property type="match status" value="1"/>
</dbReference>
<organism evidence="13 14">
    <name type="scientific">Bacteroides clarus</name>
    <dbReference type="NCBI Taxonomy" id="626929"/>
    <lineage>
        <taxon>Bacteria</taxon>
        <taxon>Pseudomonadati</taxon>
        <taxon>Bacteroidota</taxon>
        <taxon>Bacteroidia</taxon>
        <taxon>Bacteroidales</taxon>
        <taxon>Bacteroidaceae</taxon>
        <taxon>Bacteroides</taxon>
    </lineage>
</organism>
<dbReference type="InterPro" id="IPR023996">
    <property type="entry name" value="TonB-dep_OMP_SusC/RagA"/>
</dbReference>
<dbReference type="InterPro" id="IPR000531">
    <property type="entry name" value="Beta-barrel_TonB"/>
</dbReference>
<protein>
    <submittedName>
        <fullName evidence="13">SusC/RagA family TonB-linked outer membrane protein</fullName>
    </submittedName>
</protein>
<evidence type="ECO:0000256" key="7">
    <source>
        <dbReference type="ARBA" id="ARBA00023237"/>
    </source>
</evidence>
<feature type="chain" id="PRO_5012847833" evidence="10">
    <location>
        <begin position="28"/>
        <end position="1092"/>
    </location>
</feature>
<dbReference type="InterPro" id="IPR012910">
    <property type="entry name" value="Plug_dom"/>
</dbReference>
<dbReference type="GO" id="GO:0009279">
    <property type="term" value="C:cell outer membrane"/>
    <property type="evidence" value="ECO:0007669"/>
    <property type="project" value="UniProtKB-SubCell"/>
</dbReference>
<dbReference type="InterPro" id="IPR023997">
    <property type="entry name" value="TonB-dep_OMP_SusC/RagA_CS"/>
</dbReference>
<dbReference type="FunFam" id="2.60.40.1120:FF:000003">
    <property type="entry name" value="Outer membrane protein Omp121"/>
    <property type="match status" value="1"/>
</dbReference>
<evidence type="ECO:0000256" key="1">
    <source>
        <dbReference type="ARBA" id="ARBA00004571"/>
    </source>
</evidence>
<evidence type="ECO:0000256" key="9">
    <source>
        <dbReference type="RuleBase" id="RU003357"/>
    </source>
</evidence>